<dbReference type="RefSeq" id="WP_345194835.1">
    <property type="nucleotide sequence ID" value="NZ_BAABFL010000118.1"/>
</dbReference>
<gene>
    <name evidence="1" type="ORF">GCM10023116_13490</name>
</gene>
<sequence length="179" mass="19694">MKDHFGKRYGNVTVTGQATYDSNDEYTRKVVYEITCDCGNKKAVHEAALDAGYYKDCGCVAGLSRRRKHVGQTYHGMTVAGVKPGDANTTKRFLVRCPDCTNTFECDARQLKFGNFSHHVCVAPGAKSALVEKSRLLLNEIENYPLETAPPLILDHLDILITEVKRQTALATTSGGGHE</sequence>
<evidence type="ECO:0000313" key="1">
    <source>
        <dbReference type="EMBL" id="GAA4649075.1"/>
    </source>
</evidence>
<keyword evidence="2" id="KW-1185">Reference proteome</keyword>
<protein>
    <submittedName>
        <fullName evidence="1">Uncharacterized protein</fullName>
    </submittedName>
</protein>
<name>A0ABP8V163_9GAMM</name>
<dbReference type="EMBL" id="BAABFL010000118">
    <property type="protein sequence ID" value="GAA4649075.1"/>
    <property type="molecule type" value="Genomic_DNA"/>
</dbReference>
<proteinExistence type="predicted"/>
<reference evidence="2" key="1">
    <citation type="journal article" date="2019" name="Int. J. Syst. Evol. Microbiol.">
        <title>The Global Catalogue of Microorganisms (GCM) 10K type strain sequencing project: providing services to taxonomists for standard genome sequencing and annotation.</title>
        <authorList>
            <consortium name="The Broad Institute Genomics Platform"/>
            <consortium name="The Broad Institute Genome Sequencing Center for Infectious Disease"/>
            <person name="Wu L."/>
            <person name="Ma J."/>
        </authorList>
    </citation>
    <scope>NUCLEOTIDE SEQUENCE [LARGE SCALE GENOMIC DNA]</scope>
    <source>
        <strain evidence="2">JCM 17805</strain>
    </source>
</reference>
<dbReference type="Proteomes" id="UP001500604">
    <property type="component" value="Unassembled WGS sequence"/>
</dbReference>
<accession>A0ABP8V163</accession>
<comment type="caution">
    <text evidence="1">The sequence shown here is derived from an EMBL/GenBank/DDBJ whole genome shotgun (WGS) entry which is preliminary data.</text>
</comment>
<evidence type="ECO:0000313" key="2">
    <source>
        <dbReference type="Proteomes" id="UP001500604"/>
    </source>
</evidence>
<organism evidence="1 2">
    <name type="scientific">Kistimonas scapharcae</name>
    <dbReference type="NCBI Taxonomy" id="1036133"/>
    <lineage>
        <taxon>Bacteria</taxon>
        <taxon>Pseudomonadati</taxon>
        <taxon>Pseudomonadota</taxon>
        <taxon>Gammaproteobacteria</taxon>
        <taxon>Oceanospirillales</taxon>
        <taxon>Endozoicomonadaceae</taxon>
        <taxon>Kistimonas</taxon>
    </lineage>
</organism>